<accession>A0A6H1ZMA9</accession>
<organism evidence="1">
    <name type="scientific">viral metagenome</name>
    <dbReference type="NCBI Taxonomy" id="1070528"/>
    <lineage>
        <taxon>unclassified sequences</taxon>
        <taxon>metagenomes</taxon>
        <taxon>organismal metagenomes</taxon>
    </lineage>
</organism>
<sequence length="217" mass="24841">MAKDHGGTDLANHIYGVRDICSAVAILLGDPSMEKYTPRMYEHWINLAQMIVSKDTKALVSLNESISVESDTRSIHIVDDWAIKDFLGIKKLWIDGYPIFPTSFSVEEFDFVNDLTTAPNDVRYLIQNLTIFFEPMFDDDYNGKLLYYRKPRVCYLLSESSVANSNIELGDEYVDAIKTQMLIQGIMPGSDEFMRLKAAYNDQIADLVLFEHTRDEN</sequence>
<protein>
    <submittedName>
        <fullName evidence="1">Uncharacterized protein</fullName>
    </submittedName>
</protein>
<evidence type="ECO:0000313" key="1">
    <source>
        <dbReference type="EMBL" id="QJA48694.1"/>
    </source>
</evidence>
<proteinExistence type="predicted"/>
<dbReference type="EMBL" id="MT144654">
    <property type="protein sequence ID" value="QJH96515.1"/>
    <property type="molecule type" value="Genomic_DNA"/>
</dbReference>
<gene>
    <name evidence="1" type="ORF">TM448A01077_0009</name>
    <name evidence="2" type="ORF">TM448B00749_0007</name>
</gene>
<dbReference type="AlphaFoldDB" id="A0A6H1ZMA9"/>
<dbReference type="EMBL" id="MT144097">
    <property type="protein sequence ID" value="QJA48694.1"/>
    <property type="molecule type" value="Genomic_DNA"/>
</dbReference>
<evidence type="ECO:0000313" key="2">
    <source>
        <dbReference type="EMBL" id="QJH96515.1"/>
    </source>
</evidence>
<reference evidence="1" key="1">
    <citation type="submission" date="2020-03" db="EMBL/GenBank/DDBJ databases">
        <title>The deep terrestrial virosphere.</title>
        <authorList>
            <person name="Holmfeldt K."/>
            <person name="Nilsson E."/>
            <person name="Simone D."/>
            <person name="Lopez-Fernandez M."/>
            <person name="Wu X."/>
            <person name="de Brujin I."/>
            <person name="Lundin D."/>
            <person name="Andersson A."/>
            <person name="Bertilsson S."/>
            <person name="Dopson M."/>
        </authorList>
    </citation>
    <scope>NUCLEOTIDE SEQUENCE</scope>
    <source>
        <strain evidence="1">TM448A01077</strain>
        <strain evidence="2">TM448B00749</strain>
    </source>
</reference>
<name>A0A6H1ZMA9_9ZZZZ</name>